<organism evidence="1 2">
    <name type="scientific">Eragrostis curvula</name>
    <name type="common">weeping love grass</name>
    <dbReference type="NCBI Taxonomy" id="38414"/>
    <lineage>
        <taxon>Eukaryota</taxon>
        <taxon>Viridiplantae</taxon>
        <taxon>Streptophyta</taxon>
        <taxon>Embryophyta</taxon>
        <taxon>Tracheophyta</taxon>
        <taxon>Spermatophyta</taxon>
        <taxon>Magnoliopsida</taxon>
        <taxon>Liliopsida</taxon>
        <taxon>Poales</taxon>
        <taxon>Poaceae</taxon>
        <taxon>PACMAD clade</taxon>
        <taxon>Chloridoideae</taxon>
        <taxon>Eragrostideae</taxon>
        <taxon>Eragrostidinae</taxon>
        <taxon>Eragrostis</taxon>
    </lineage>
</organism>
<proteinExistence type="predicted"/>
<evidence type="ECO:0000313" key="1">
    <source>
        <dbReference type="EMBL" id="TVU49071.1"/>
    </source>
</evidence>
<evidence type="ECO:0000313" key="2">
    <source>
        <dbReference type="Proteomes" id="UP000324897"/>
    </source>
</evidence>
<sequence>MGSPSGVMTVLDKASLEVSVVNLPSRVKSEHVLGTSKFCVVHCAGDDDDSTLPLAPRIVHARGEEIEVFRRVHSSGAGEWVLEHSIRRLSEATLGLPSCPEKDCWVCEVVTQGIGS</sequence>
<keyword evidence="2" id="KW-1185">Reference proteome</keyword>
<dbReference type="Gramene" id="TVU49071">
    <property type="protein sequence ID" value="TVU49071"/>
    <property type="gene ID" value="EJB05_00362"/>
</dbReference>
<reference evidence="1 2" key="1">
    <citation type="journal article" date="2019" name="Sci. Rep.">
        <title>A high-quality genome of Eragrostis curvula grass provides insights into Poaceae evolution and supports new strategies to enhance forage quality.</title>
        <authorList>
            <person name="Carballo J."/>
            <person name="Santos B.A.C.M."/>
            <person name="Zappacosta D."/>
            <person name="Garbus I."/>
            <person name="Selva J.P."/>
            <person name="Gallo C.A."/>
            <person name="Diaz A."/>
            <person name="Albertini E."/>
            <person name="Caccamo M."/>
            <person name="Echenique V."/>
        </authorList>
    </citation>
    <scope>NUCLEOTIDE SEQUENCE [LARGE SCALE GENOMIC DNA]</scope>
    <source>
        <strain evidence="2">cv. Victoria</strain>
        <tissue evidence="1">Leaf</tissue>
    </source>
</reference>
<dbReference type="Proteomes" id="UP000324897">
    <property type="component" value="Chromosome 6"/>
</dbReference>
<accession>A0A5J9WLU6</accession>
<dbReference type="AlphaFoldDB" id="A0A5J9WLU6"/>
<dbReference type="OrthoDB" id="692925at2759"/>
<gene>
    <name evidence="1" type="ORF">EJB05_00362</name>
</gene>
<comment type="caution">
    <text evidence="1">The sequence shown here is derived from an EMBL/GenBank/DDBJ whole genome shotgun (WGS) entry which is preliminary data.</text>
</comment>
<protein>
    <submittedName>
        <fullName evidence="1">Uncharacterized protein</fullName>
    </submittedName>
</protein>
<feature type="non-terminal residue" evidence="1">
    <location>
        <position position="1"/>
    </location>
</feature>
<dbReference type="EMBL" id="RWGY01000002">
    <property type="protein sequence ID" value="TVU49071.1"/>
    <property type="molecule type" value="Genomic_DNA"/>
</dbReference>
<name>A0A5J9WLU6_9POAL</name>